<protein>
    <recommendedName>
        <fullName evidence="3">PnkB-like serine/threonine kinase protein</fullName>
    </recommendedName>
</protein>
<accession>A0A0P6S4X8</accession>
<evidence type="ECO:0000313" key="2">
    <source>
        <dbReference type="Proteomes" id="UP000049578"/>
    </source>
</evidence>
<sequence>MGKKIKKSLGAVGKLISFIPDTTEIIGKTIDNTRPIIEKHMEYQHAKTMNITHLDDVINLPVDKAQEHLERLGFVVATLPIKPHKKWVTAHINEVVAMSPKSGKHRIGSLVKLYYVTLDVIEKSQELLDQENLRAVERNQKLADTVDSLKKIKLPFAKK</sequence>
<keyword evidence="2" id="KW-1185">Reference proteome</keyword>
<dbReference type="Proteomes" id="UP000049578">
    <property type="component" value="Unassembled WGS sequence"/>
</dbReference>
<name>A0A0P6S4X8_9STRE</name>
<evidence type="ECO:0008006" key="3">
    <source>
        <dbReference type="Google" id="ProtNLM"/>
    </source>
</evidence>
<reference evidence="1 2" key="1">
    <citation type="submission" date="2015-08" db="EMBL/GenBank/DDBJ databases">
        <title>Genome sequence of Streptococcus phocae subsp. phocae ATCC 51973T isolated from liver specimen obtained from seal.</title>
        <authorList>
            <person name="Avendano-Herrera R."/>
        </authorList>
    </citation>
    <scope>NUCLEOTIDE SEQUENCE [LARGE SCALE GENOMIC DNA]</scope>
    <source>
        <strain evidence="1 2">ATCC 51973</strain>
    </source>
</reference>
<gene>
    <name evidence="1" type="ORF">AKK44_00665</name>
</gene>
<dbReference type="PATRIC" id="fig|119224.3.peg.860"/>
<dbReference type="RefSeq" id="WP_054278078.1">
    <property type="nucleotide sequence ID" value="NZ_LHQM01000003.1"/>
</dbReference>
<dbReference type="EMBL" id="LHQM01000003">
    <property type="protein sequence ID" value="KPJ23170.1"/>
    <property type="molecule type" value="Genomic_DNA"/>
</dbReference>
<dbReference type="STRING" id="119224.AKK44_00665"/>
<proteinExistence type="predicted"/>
<evidence type="ECO:0000313" key="1">
    <source>
        <dbReference type="EMBL" id="KPJ23170.1"/>
    </source>
</evidence>
<organism evidence="1 2">
    <name type="scientific">Streptococcus phocae</name>
    <dbReference type="NCBI Taxonomy" id="119224"/>
    <lineage>
        <taxon>Bacteria</taxon>
        <taxon>Bacillati</taxon>
        <taxon>Bacillota</taxon>
        <taxon>Bacilli</taxon>
        <taxon>Lactobacillales</taxon>
        <taxon>Streptococcaceae</taxon>
        <taxon>Streptococcus</taxon>
    </lineage>
</organism>
<comment type="caution">
    <text evidence="1">The sequence shown here is derived from an EMBL/GenBank/DDBJ whole genome shotgun (WGS) entry which is preliminary data.</text>
</comment>
<dbReference type="AlphaFoldDB" id="A0A0P6S4X8"/>